<dbReference type="PANTHER" id="PTHR31240">
    <property type="entry name" value="MATERNAL EFFECT EMBRYO ARREST 18"/>
    <property type="match status" value="1"/>
</dbReference>
<organism evidence="1 2">
    <name type="scientific">Phellinidium pouzarii</name>
    <dbReference type="NCBI Taxonomy" id="167371"/>
    <lineage>
        <taxon>Eukaryota</taxon>
        <taxon>Fungi</taxon>
        <taxon>Dikarya</taxon>
        <taxon>Basidiomycota</taxon>
        <taxon>Agaricomycotina</taxon>
        <taxon>Agaricomycetes</taxon>
        <taxon>Hymenochaetales</taxon>
        <taxon>Hymenochaetaceae</taxon>
        <taxon>Phellinidium</taxon>
    </lineage>
</organism>
<keyword evidence="2" id="KW-1185">Reference proteome</keyword>
<dbReference type="PANTHER" id="PTHR31240:SF0">
    <property type="entry name" value="MATERNAL EFFECT EMBRYO ARREST 18"/>
    <property type="match status" value="1"/>
</dbReference>
<dbReference type="InterPro" id="IPR038136">
    <property type="entry name" value="CofD-like_dom_sf"/>
</dbReference>
<evidence type="ECO:0000313" key="2">
    <source>
        <dbReference type="Proteomes" id="UP000308199"/>
    </source>
</evidence>
<dbReference type="EMBL" id="SGPK01000015">
    <property type="protein sequence ID" value="THH11375.1"/>
    <property type="molecule type" value="Genomic_DNA"/>
</dbReference>
<dbReference type="SUPFAM" id="SSF142338">
    <property type="entry name" value="CofD-like"/>
    <property type="match status" value="1"/>
</dbReference>
<evidence type="ECO:0000313" key="1">
    <source>
        <dbReference type="EMBL" id="THH11375.1"/>
    </source>
</evidence>
<dbReference type="Proteomes" id="UP000308199">
    <property type="component" value="Unassembled WGS sequence"/>
</dbReference>
<accession>A0A4S4LI02</accession>
<sequence length="512" mass="55071">MNTSTSGDHKSAFLSAQIPNIQVGSSSDVDSPGSSIFDLPVHQEDTPTLESRPRHFLSASQLSTAGVVPGVQNASKTNPSFLVISGGTGCNSICSAFGDACYVLPVSDDGGSSSEIIRVLGGPSIGDIRSRLIRLIPASPQGSPLDRIRNLLAYRLNADSTEREARDEWHDIVEGRSSLWLGIPLDRKEVIRGFLVSFESEVLRRAQKNFSFRNGSVGNYFLAAARIFFRSLPSAIFLFSSITNSQANIVPALVTNHTVTIAAELESGRNLVGQCNISHPVQSDTSFSFSLALTPPVGDEGESGTSPVERSQTRNLVFSKDVEGRVEPLDSRISRLFYINAYGHEIHPSPNPDFLSQCASEGVLVYSCGSLWTSIMPCLALKGVASAIARSQTLKAKILLLNAKNDRETGGYTAADYIKHPNAHLDDSAIAHTLNTHYESQSTYTSFPISAFVTHLVHLSGGLVPLDVQQITAMGVQCIEVASRSSPGDERGPMFDAECVKDALRVIFGEGL</sequence>
<reference evidence="1 2" key="1">
    <citation type="submission" date="2019-02" db="EMBL/GenBank/DDBJ databases">
        <title>Genome sequencing of the rare red list fungi Phellinidium pouzarii.</title>
        <authorList>
            <person name="Buettner E."/>
            <person name="Kellner H."/>
        </authorList>
    </citation>
    <scope>NUCLEOTIDE SEQUENCE [LARGE SCALE GENOMIC DNA]</scope>
    <source>
        <strain evidence="1 2">DSM 108285</strain>
    </source>
</reference>
<dbReference type="InterPro" id="IPR002882">
    <property type="entry name" value="CofD"/>
</dbReference>
<dbReference type="GO" id="GO:0043743">
    <property type="term" value="F:LPPG:FO 2-phospho-L-lactate transferase activity"/>
    <property type="evidence" value="ECO:0007669"/>
    <property type="project" value="InterPro"/>
</dbReference>
<dbReference type="OrthoDB" id="10267139at2759"/>
<comment type="caution">
    <text evidence="1">The sequence shown here is derived from an EMBL/GenBank/DDBJ whole genome shotgun (WGS) entry which is preliminary data.</text>
</comment>
<protein>
    <submittedName>
        <fullName evidence="1">Uncharacterized protein</fullName>
    </submittedName>
</protein>
<dbReference type="Pfam" id="PF01933">
    <property type="entry name" value="CofD"/>
    <property type="match status" value="1"/>
</dbReference>
<dbReference type="Gene3D" id="3.40.50.10680">
    <property type="entry name" value="CofD-like domains"/>
    <property type="match status" value="1"/>
</dbReference>
<dbReference type="AlphaFoldDB" id="A0A4S4LI02"/>
<name>A0A4S4LI02_9AGAM</name>
<proteinExistence type="predicted"/>
<gene>
    <name evidence="1" type="ORF">EW145_g715</name>
</gene>